<comment type="caution">
    <text evidence="1">The sequence shown here is derived from an EMBL/GenBank/DDBJ whole genome shotgun (WGS) entry which is preliminary data.</text>
</comment>
<proteinExistence type="predicted"/>
<protein>
    <submittedName>
        <fullName evidence="1">Uncharacterized protein</fullName>
    </submittedName>
</protein>
<keyword evidence="2" id="KW-1185">Reference proteome</keyword>
<organism evidence="1 2">
    <name type="scientific">Dendrolimus kikuchii</name>
    <dbReference type="NCBI Taxonomy" id="765133"/>
    <lineage>
        <taxon>Eukaryota</taxon>
        <taxon>Metazoa</taxon>
        <taxon>Ecdysozoa</taxon>
        <taxon>Arthropoda</taxon>
        <taxon>Hexapoda</taxon>
        <taxon>Insecta</taxon>
        <taxon>Pterygota</taxon>
        <taxon>Neoptera</taxon>
        <taxon>Endopterygota</taxon>
        <taxon>Lepidoptera</taxon>
        <taxon>Glossata</taxon>
        <taxon>Ditrysia</taxon>
        <taxon>Bombycoidea</taxon>
        <taxon>Lasiocampidae</taxon>
        <taxon>Dendrolimus</taxon>
    </lineage>
</organism>
<name>A0ACC1CZQ8_9NEOP</name>
<evidence type="ECO:0000313" key="1">
    <source>
        <dbReference type="EMBL" id="KAJ0177209.1"/>
    </source>
</evidence>
<gene>
    <name evidence="1" type="ORF">K1T71_007218</name>
</gene>
<reference evidence="1 2" key="1">
    <citation type="journal article" date="2021" name="Front. Genet.">
        <title>Chromosome-Level Genome Assembly Reveals Significant Gene Expansion in the Toll and IMD Signaling Pathways of Dendrolimus kikuchii.</title>
        <authorList>
            <person name="Zhou J."/>
            <person name="Wu P."/>
            <person name="Xiong Z."/>
            <person name="Liu N."/>
            <person name="Zhao N."/>
            <person name="Ji M."/>
            <person name="Qiu Y."/>
            <person name="Yang B."/>
        </authorList>
    </citation>
    <scope>NUCLEOTIDE SEQUENCE [LARGE SCALE GENOMIC DNA]</scope>
    <source>
        <strain evidence="1">Ann1</strain>
    </source>
</reference>
<evidence type="ECO:0000313" key="2">
    <source>
        <dbReference type="Proteomes" id="UP000824533"/>
    </source>
</evidence>
<dbReference type="EMBL" id="CM034398">
    <property type="protein sequence ID" value="KAJ0177209.1"/>
    <property type="molecule type" value="Genomic_DNA"/>
</dbReference>
<dbReference type="Proteomes" id="UP000824533">
    <property type="component" value="Linkage Group LG12"/>
</dbReference>
<accession>A0ACC1CZQ8</accession>
<sequence length="311" mass="34322">MTELIHKNTITSYKDFQFLSMSDNKEVKLSKWYFGGLASAGAACITHPLDLLKVQMQTQKGKNISMIKLTGIVVKNQGITGLYNGISASLLRQLTYSTARFGIYEAAKQRLAPKDGRPIPFYMSAFLAGLGGFAGGFVGNPADLVNVRMQNDVKLPPEQRRNYKNAIHGLWRVATTEGVLRLWAGASMTCSRAVLMTIGQLSFYDKIKELLLATPYFNDNVVTHFTSSLMAGAIATTMTQPVDVLKTRAMNAKPGEVKSIVSLIKNTAKESPLAFFKGYVPAFVRLAPHTILTFIFLEQLRINFGVVKKQN</sequence>